<dbReference type="Proteomes" id="UP001642464">
    <property type="component" value="Unassembled WGS sequence"/>
</dbReference>
<comment type="caution">
    <text evidence="1">The sequence shown here is derived from an EMBL/GenBank/DDBJ whole genome shotgun (WGS) entry which is preliminary data.</text>
</comment>
<dbReference type="InterPro" id="IPR051316">
    <property type="entry name" value="Zinc-reg_GTPase_activator"/>
</dbReference>
<dbReference type="PANTHER" id="PTHR13748:SF62">
    <property type="entry name" value="COBW DOMAIN-CONTAINING PROTEIN"/>
    <property type="match status" value="1"/>
</dbReference>
<reference evidence="1 2" key="1">
    <citation type="submission" date="2024-02" db="EMBL/GenBank/DDBJ databases">
        <authorList>
            <person name="Chen Y."/>
            <person name="Shah S."/>
            <person name="Dougan E. K."/>
            <person name="Thang M."/>
            <person name="Chan C."/>
        </authorList>
    </citation>
    <scope>NUCLEOTIDE SEQUENCE [LARGE SCALE GENOMIC DNA]</scope>
</reference>
<proteinExistence type="predicted"/>
<dbReference type="PANTHER" id="PTHR13748">
    <property type="entry name" value="COBW-RELATED"/>
    <property type="match status" value="1"/>
</dbReference>
<dbReference type="InterPro" id="IPR027417">
    <property type="entry name" value="P-loop_NTPase"/>
</dbReference>
<keyword evidence="2" id="KW-1185">Reference proteome</keyword>
<dbReference type="Pfam" id="PF07683">
    <property type="entry name" value="CobW_C"/>
    <property type="match status" value="1"/>
</dbReference>
<dbReference type="Pfam" id="PF02492">
    <property type="entry name" value="cobW"/>
    <property type="match status" value="1"/>
</dbReference>
<organism evidence="1 2">
    <name type="scientific">Durusdinium trenchii</name>
    <dbReference type="NCBI Taxonomy" id="1381693"/>
    <lineage>
        <taxon>Eukaryota</taxon>
        <taxon>Sar</taxon>
        <taxon>Alveolata</taxon>
        <taxon>Dinophyceae</taxon>
        <taxon>Suessiales</taxon>
        <taxon>Symbiodiniaceae</taxon>
        <taxon>Durusdinium</taxon>
    </lineage>
</organism>
<gene>
    <name evidence="1" type="ORF">SCF082_LOCUS18186</name>
</gene>
<dbReference type="CDD" id="cd03112">
    <property type="entry name" value="CobW-like"/>
    <property type="match status" value="1"/>
</dbReference>
<accession>A0ABP0KMG6</accession>
<protein>
    <submittedName>
        <fullName evidence="1">COBW domain-containing protein 1 (Cobalamin synthase W domain-containing protein 1) (COBP) (NPC-A-6 COBW domain-containing protein 1) (NPC-A-6)</fullName>
    </submittedName>
</protein>
<evidence type="ECO:0000313" key="2">
    <source>
        <dbReference type="Proteomes" id="UP001642464"/>
    </source>
</evidence>
<dbReference type="SMART" id="SM00833">
    <property type="entry name" value="CobW_C"/>
    <property type="match status" value="1"/>
</dbReference>
<dbReference type="InterPro" id="IPR003495">
    <property type="entry name" value="CobW/HypB/UreG_nucleotide-bd"/>
</dbReference>
<dbReference type="SUPFAM" id="SSF52540">
    <property type="entry name" value="P-loop containing nucleoside triphosphate hydrolases"/>
    <property type="match status" value="1"/>
</dbReference>
<name>A0ABP0KMG6_9DINO</name>
<dbReference type="InterPro" id="IPR036627">
    <property type="entry name" value="CobW-likC_sf"/>
</dbReference>
<dbReference type="EMBL" id="CAXAMM010012113">
    <property type="protein sequence ID" value="CAK9028031.1"/>
    <property type="molecule type" value="Genomic_DNA"/>
</dbReference>
<dbReference type="InterPro" id="IPR011629">
    <property type="entry name" value="CobW-like_C"/>
</dbReference>
<dbReference type="Gene3D" id="3.40.50.300">
    <property type="entry name" value="P-loop containing nucleotide triphosphate hydrolases"/>
    <property type="match status" value="1"/>
</dbReference>
<evidence type="ECO:0000313" key="1">
    <source>
        <dbReference type="EMBL" id="CAK9028031.1"/>
    </source>
</evidence>
<dbReference type="Gene3D" id="3.30.1220.10">
    <property type="entry name" value="CobW-like, C-terminal domain"/>
    <property type="match status" value="1"/>
</dbReference>
<sequence length="509" mass="55709">MADAVLQSARSALKEERFFDGVQLINSALEAQQAIVIKPGSGGYAAEAATEVDNQEILQNPEAFLMRVLPSLQSSQRQLLADLFALRTDLLIGLGALKRAVLDISAALLLTPENEAMSIKKMQIEGLLKSGASSVGSAKTPTTIITGFLGAGKTTLLNYILDVNHGKKIAIIENEFGEVGIDDALLNTKSAVTEENIIEMNNGCICCTVRGDLIAGLKKLHKQTTGKGKPLDGIIIETTGLADPAPVAQTFFADDFVSANMVLDGILTVVDAKHIVGQLQEEKPQDAVNEAVEQIAFADRILLNKTDLVGEADLLKVEAEIRHINKTAAIRKTQNSRVDMDFILGIKAFSLEKILMQISQNLEEELVAEHGSGHGDHGGHGGHGHEGHAHSHSHDEDCEECGHSTHRRHDYRVSSVGIQRDREVQKDKLDTFISWLVQNKGPDLYRSKGVLAVNGMSHKFVFHAVHMQFSGKPQEPWREGEKRQCKMVFIGKNLDREELNKKFDECLVK</sequence>
<dbReference type="SUPFAM" id="SSF90002">
    <property type="entry name" value="Hypothetical protein YjiA, C-terminal domain"/>
    <property type="match status" value="1"/>
</dbReference>